<dbReference type="SMART" id="SM00116">
    <property type="entry name" value="CBS"/>
    <property type="match status" value="2"/>
</dbReference>
<dbReference type="GO" id="GO:0008773">
    <property type="term" value="F:[protein-PII] uridylyltransferase activity"/>
    <property type="evidence" value="ECO:0007669"/>
    <property type="project" value="InterPro"/>
</dbReference>
<dbReference type="InterPro" id="IPR018821">
    <property type="entry name" value="DUF294_put_nucleoTrafse_sb-bd"/>
</dbReference>
<evidence type="ECO:0000259" key="4">
    <source>
        <dbReference type="PROSITE" id="PS51371"/>
    </source>
</evidence>
<dbReference type="OrthoDB" id="9808528at2"/>
<sequence length="644" mass="73323">MEVEQIEIFECLRRFVPFKSLPEEVLAEASRQVEIAYYKAGSQILEFGDTISDLCFVRSGAVEIYRRNGDLYNRLSEGGLFAYQSLLMRQKVRFPVKAIEDSLIYFLPESVFRPIFDEHEEFADFFEVGDQSRLRQAVSKRDDANVLLTSRITTLISREPVLISCMATVQQAAQLMTDEGVSCLLILQPEASDPSESEGIFDYRQAMVSASDGSEHKVCGIITDRDLRTRVVAQGLPFDTSVDEIMSQRLVMINSDEYIFEAMLTMLRTNVHHLPVLKKGRPVGVIALSDLVRYESRNSLFVVSSIFRQQTVEELAALQTDVQASFVRMVNEDANSRMVGSAMAVIGRSFKQRLLELGEEQFGPPPIPYCFLALGSMARGEQLIVTDQDNAIILDDSFNPEKHDEYFAKLAKFVSDGLAACGYSYCTGEVMATNRRWRQPKSVWEQYFVDWIDNPTPESLLHSNIFFDLDGVWGRTEWADQLQGLISRRARRSQRFLACMARNALNRTPPLGFFKTFVMEQDGQHKNAINLKRRGTAPLADLIRVHALAVGSRAQNSFDRLDDVVEAKILPPDRGPDLRDAMEFISMVRIRHQALNIESKQAPDNNIKPENLSHFERRNLKEAFQILSDAQKFLKFRYQPNRAN</sequence>
<keyword evidence="1 2" id="KW-0129">CBS domain</keyword>
<name>A0A1T4PYQ0_9GAMM</name>
<dbReference type="PROSITE" id="PS50042">
    <property type="entry name" value="CNMP_BINDING_3"/>
    <property type="match status" value="1"/>
</dbReference>
<dbReference type="CDD" id="cd00038">
    <property type="entry name" value="CAP_ED"/>
    <property type="match status" value="1"/>
</dbReference>
<dbReference type="Proteomes" id="UP000191418">
    <property type="component" value="Unassembled WGS sequence"/>
</dbReference>
<dbReference type="CDD" id="cd04587">
    <property type="entry name" value="CBS_pair_CAP-ED_NT_Pol-beta-like_DUF294_assoc"/>
    <property type="match status" value="1"/>
</dbReference>
<dbReference type="InterPro" id="IPR046342">
    <property type="entry name" value="CBS_dom_sf"/>
</dbReference>
<dbReference type="Pfam" id="PF10335">
    <property type="entry name" value="DUF294_C"/>
    <property type="match status" value="1"/>
</dbReference>
<dbReference type="InterPro" id="IPR005105">
    <property type="entry name" value="GlnD_Uridyltrans_N"/>
</dbReference>
<dbReference type="InterPro" id="IPR018490">
    <property type="entry name" value="cNMP-bd_dom_sf"/>
</dbReference>
<gene>
    <name evidence="5" type="ORF">BTE48_08595</name>
</gene>
<dbReference type="Pfam" id="PF03445">
    <property type="entry name" value="DUF294"/>
    <property type="match status" value="1"/>
</dbReference>
<dbReference type="STRING" id="64969.SAMN02745127_01674"/>
<accession>A0A1T4PYQ0</accession>
<evidence type="ECO:0000259" key="3">
    <source>
        <dbReference type="PROSITE" id="PS50042"/>
    </source>
</evidence>
<feature type="domain" description="CBS" evidence="4">
    <location>
        <begin position="156"/>
        <end position="238"/>
    </location>
</feature>
<dbReference type="SUPFAM" id="SSF51206">
    <property type="entry name" value="cAMP-binding domain-like"/>
    <property type="match status" value="1"/>
</dbReference>
<feature type="domain" description="CBS" evidence="4">
    <location>
        <begin position="246"/>
        <end position="302"/>
    </location>
</feature>
<organism evidence="5 6">
    <name type="scientific">Oceanospirillum multiglobuliferum</name>
    <dbReference type="NCBI Taxonomy" id="64969"/>
    <lineage>
        <taxon>Bacteria</taxon>
        <taxon>Pseudomonadati</taxon>
        <taxon>Pseudomonadota</taxon>
        <taxon>Gammaproteobacteria</taxon>
        <taxon>Oceanospirillales</taxon>
        <taxon>Oceanospirillaceae</taxon>
        <taxon>Oceanospirillum</taxon>
    </lineage>
</organism>
<dbReference type="Gene3D" id="3.10.580.10">
    <property type="entry name" value="CBS-domain"/>
    <property type="match status" value="1"/>
</dbReference>
<dbReference type="RefSeq" id="WP_078745277.1">
    <property type="nucleotide sequence ID" value="NZ_FUXG01000010.1"/>
</dbReference>
<dbReference type="InterPro" id="IPR000644">
    <property type="entry name" value="CBS_dom"/>
</dbReference>
<dbReference type="PANTHER" id="PTHR43080">
    <property type="entry name" value="CBS DOMAIN-CONTAINING PROTEIN CBSX3, MITOCHONDRIAL"/>
    <property type="match status" value="1"/>
</dbReference>
<evidence type="ECO:0000256" key="1">
    <source>
        <dbReference type="ARBA" id="ARBA00023122"/>
    </source>
</evidence>
<dbReference type="EMBL" id="MTSM01000009">
    <property type="protein sequence ID" value="OPX55440.1"/>
    <property type="molecule type" value="Genomic_DNA"/>
</dbReference>
<keyword evidence="6" id="KW-1185">Reference proteome</keyword>
<dbReference type="InterPro" id="IPR051257">
    <property type="entry name" value="Diverse_CBS-Domain"/>
</dbReference>
<evidence type="ECO:0000313" key="5">
    <source>
        <dbReference type="EMBL" id="OPX55440.1"/>
    </source>
</evidence>
<feature type="domain" description="Cyclic nucleotide-binding" evidence="3">
    <location>
        <begin position="17"/>
        <end position="116"/>
    </location>
</feature>
<dbReference type="Pfam" id="PF00027">
    <property type="entry name" value="cNMP_binding"/>
    <property type="match status" value="1"/>
</dbReference>
<dbReference type="PROSITE" id="PS51371">
    <property type="entry name" value="CBS"/>
    <property type="match status" value="2"/>
</dbReference>
<dbReference type="Pfam" id="PF00571">
    <property type="entry name" value="CBS"/>
    <property type="match status" value="1"/>
</dbReference>
<evidence type="ECO:0000256" key="2">
    <source>
        <dbReference type="PROSITE-ProRule" id="PRU00703"/>
    </source>
</evidence>
<reference evidence="5 6" key="1">
    <citation type="submission" date="2017-01" db="EMBL/GenBank/DDBJ databases">
        <title>Genome Sequencing of a Marine Spirillum, Oceanospirillum multiglobuliferum ATCC 33336, from Japan.</title>
        <authorList>
            <person name="Carney J.G."/>
            <person name="Trachtenberg A.M."/>
            <person name="Rheaume B.A."/>
            <person name="Linnane J.D."/>
            <person name="Pitts N.L."/>
            <person name="Mykles D.L."/>
            <person name="Maclea K.S."/>
        </authorList>
    </citation>
    <scope>NUCLEOTIDE SEQUENCE [LARGE SCALE GENOMIC DNA]</scope>
    <source>
        <strain evidence="5 6">ATCC 33336</strain>
    </source>
</reference>
<comment type="caution">
    <text evidence="5">The sequence shown here is derived from an EMBL/GenBank/DDBJ whole genome shotgun (WGS) entry which is preliminary data.</text>
</comment>
<dbReference type="Gene3D" id="2.60.120.10">
    <property type="entry name" value="Jelly Rolls"/>
    <property type="match status" value="1"/>
</dbReference>
<dbReference type="SMART" id="SM00100">
    <property type="entry name" value="cNMP"/>
    <property type="match status" value="1"/>
</dbReference>
<dbReference type="InterPro" id="IPR014710">
    <property type="entry name" value="RmlC-like_jellyroll"/>
</dbReference>
<proteinExistence type="predicted"/>
<dbReference type="AlphaFoldDB" id="A0A1T4PYQ0"/>
<dbReference type="PANTHER" id="PTHR43080:SF2">
    <property type="entry name" value="CBS DOMAIN-CONTAINING PROTEIN"/>
    <property type="match status" value="1"/>
</dbReference>
<dbReference type="CDD" id="cd05401">
    <property type="entry name" value="NT_GlnE_GlnD_like"/>
    <property type="match status" value="1"/>
</dbReference>
<dbReference type="SUPFAM" id="SSF54631">
    <property type="entry name" value="CBS-domain pair"/>
    <property type="match status" value="1"/>
</dbReference>
<dbReference type="InterPro" id="IPR000595">
    <property type="entry name" value="cNMP-bd_dom"/>
</dbReference>
<protein>
    <submittedName>
        <fullName evidence="5">Cyclic nucleotide-binding protein</fullName>
    </submittedName>
</protein>
<evidence type="ECO:0000313" key="6">
    <source>
        <dbReference type="Proteomes" id="UP000191418"/>
    </source>
</evidence>